<dbReference type="Pfam" id="PF00501">
    <property type="entry name" value="AMP-binding"/>
    <property type="match status" value="1"/>
</dbReference>
<dbReference type="PROSITE" id="PS00455">
    <property type="entry name" value="AMP_BINDING"/>
    <property type="match status" value="1"/>
</dbReference>
<gene>
    <name evidence="5" type="ORF">EYC87_17785</name>
</gene>
<comment type="caution">
    <text evidence="5">The sequence shown here is derived from an EMBL/GenBank/DDBJ whole genome shotgun (WGS) entry which is preliminary data.</text>
</comment>
<dbReference type="Pfam" id="PF13193">
    <property type="entry name" value="AMP-binding_C"/>
    <property type="match status" value="1"/>
</dbReference>
<dbReference type="InterPro" id="IPR000873">
    <property type="entry name" value="AMP-dep_synth/lig_dom"/>
</dbReference>
<dbReference type="NCBIfam" id="NF009233">
    <property type="entry name" value="PRK12583.1"/>
    <property type="match status" value="1"/>
</dbReference>
<accession>A0ABT3T1N7</accession>
<comment type="similarity">
    <text evidence="1">Belongs to the ATP-dependent AMP-binding enzyme family.</text>
</comment>
<evidence type="ECO:0000259" key="4">
    <source>
        <dbReference type="Pfam" id="PF13193"/>
    </source>
</evidence>
<dbReference type="InterPro" id="IPR020845">
    <property type="entry name" value="AMP-binding_CS"/>
</dbReference>
<evidence type="ECO:0000256" key="2">
    <source>
        <dbReference type="ARBA" id="ARBA00022598"/>
    </source>
</evidence>
<feature type="domain" description="AMP-binding enzyme C-terminal" evidence="4">
    <location>
        <begin position="467"/>
        <end position="542"/>
    </location>
</feature>
<dbReference type="InterPro" id="IPR042099">
    <property type="entry name" value="ANL_N_sf"/>
</dbReference>
<dbReference type="Proteomes" id="UP001143307">
    <property type="component" value="Unassembled WGS sequence"/>
</dbReference>
<keyword evidence="2" id="KW-0436">Ligase</keyword>
<evidence type="ECO:0000256" key="1">
    <source>
        <dbReference type="ARBA" id="ARBA00006432"/>
    </source>
</evidence>
<sequence length="559" mass="62646">MTVLNQSYYCGVSSSQIIYETIGCYLERICEQYPENEALVVRHQGIRWTYREFQIEIDRLSSGLLAIGIEAGDRVGIWGPNSSEWVLVQYATAQIGAIMVCINPAYRLHELEYVLNKVECRAIITAESFKTSQYLDMLVELAPELARCRPGELKSRKLPQLETVIRMGEEATPGMFNFAAVCKMGGEAEYQRLDELDGELNPDDPINIQFTSGTTGSPKGATLSHCNILNNGYLTGEGMQLTHHDKLCIPVPLYHCFGMVLGNLACVVHGATAVYPDAGFDPLTTLQAVEEEKCTALHGVPTMFIGELDHPRFGEFDLSSLRTGVMAGAPCPVEVMKRVIDEMNMKHILIGYGQTEVSPINHLTLPEDSLEKRTETVGRAVPWVEIKLIDDDNQVVQVGEKGEICTRGYSVMRGYWNDDERTRETIDIAGWLHSGDLGVMDTEGYVSVVGRIKDMIIRGGENIYPREVEDFLYTHPDIAEAQVFGIPDDRMGEEVCVWVQLHPGESMSEEELRGFCNDKIAHFKIPRHIWFVEEFPMTVTGKIQKFVMRAKTLSELSLS</sequence>
<dbReference type="InterPro" id="IPR045851">
    <property type="entry name" value="AMP-bd_C_sf"/>
</dbReference>
<protein>
    <submittedName>
        <fullName evidence="5">AMP-binding protein</fullName>
    </submittedName>
</protein>
<evidence type="ECO:0000313" key="6">
    <source>
        <dbReference type="Proteomes" id="UP001143307"/>
    </source>
</evidence>
<dbReference type="EMBL" id="SHNP01000008">
    <property type="protein sequence ID" value="MCX2975434.1"/>
    <property type="molecule type" value="Genomic_DNA"/>
</dbReference>
<feature type="domain" description="AMP-dependent synthetase/ligase" evidence="3">
    <location>
        <begin position="26"/>
        <end position="416"/>
    </location>
</feature>
<keyword evidence="6" id="KW-1185">Reference proteome</keyword>
<organism evidence="5 6">
    <name type="scientific">Candidatus Seongchinamella marina</name>
    <dbReference type="NCBI Taxonomy" id="2518990"/>
    <lineage>
        <taxon>Bacteria</taxon>
        <taxon>Pseudomonadati</taxon>
        <taxon>Pseudomonadota</taxon>
        <taxon>Gammaproteobacteria</taxon>
        <taxon>Cellvibrionales</taxon>
        <taxon>Halieaceae</taxon>
        <taxon>Seongchinamella</taxon>
    </lineage>
</organism>
<dbReference type="Gene3D" id="3.40.50.12780">
    <property type="entry name" value="N-terminal domain of ligase-like"/>
    <property type="match status" value="1"/>
</dbReference>
<dbReference type="InterPro" id="IPR025110">
    <property type="entry name" value="AMP-bd_C"/>
</dbReference>
<dbReference type="RefSeq" id="WP_279254076.1">
    <property type="nucleotide sequence ID" value="NZ_SHNP01000008.1"/>
</dbReference>
<dbReference type="PANTHER" id="PTHR43201">
    <property type="entry name" value="ACYL-COA SYNTHETASE"/>
    <property type="match status" value="1"/>
</dbReference>
<proteinExistence type="inferred from homology"/>
<reference evidence="5" key="1">
    <citation type="submission" date="2019-02" db="EMBL/GenBank/DDBJ databases">
        <authorList>
            <person name="Li S.-H."/>
        </authorList>
    </citation>
    <scope>NUCLEOTIDE SEQUENCE</scope>
    <source>
        <strain evidence="5">IMCC8485</strain>
    </source>
</reference>
<evidence type="ECO:0000259" key="3">
    <source>
        <dbReference type="Pfam" id="PF00501"/>
    </source>
</evidence>
<name>A0ABT3T1N7_9GAMM</name>
<dbReference type="Gene3D" id="3.30.300.30">
    <property type="match status" value="1"/>
</dbReference>
<evidence type="ECO:0000313" key="5">
    <source>
        <dbReference type="EMBL" id="MCX2975434.1"/>
    </source>
</evidence>
<dbReference type="PANTHER" id="PTHR43201:SF5">
    <property type="entry name" value="MEDIUM-CHAIN ACYL-COA LIGASE ACSF2, MITOCHONDRIAL"/>
    <property type="match status" value="1"/>
</dbReference>
<dbReference type="CDD" id="cd05917">
    <property type="entry name" value="FACL_like_2"/>
    <property type="match status" value="1"/>
</dbReference>
<dbReference type="SUPFAM" id="SSF56801">
    <property type="entry name" value="Acetyl-CoA synthetase-like"/>
    <property type="match status" value="1"/>
</dbReference>